<keyword evidence="5" id="KW-1185">Reference proteome</keyword>
<dbReference type="InterPro" id="IPR003362">
    <property type="entry name" value="Bact_transf"/>
</dbReference>
<evidence type="ECO:0000256" key="1">
    <source>
        <dbReference type="ARBA" id="ARBA00006464"/>
    </source>
</evidence>
<feature type="domain" description="Bacterial sugar transferase" evidence="3">
    <location>
        <begin position="5"/>
        <end position="199"/>
    </location>
</feature>
<comment type="similarity">
    <text evidence="1">Belongs to the bacterial sugar transferase family.</text>
</comment>
<protein>
    <submittedName>
        <fullName evidence="4">Sugar transferase</fullName>
        <ecNumber evidence="4">2.7.8.-</ecNumber>
    </submittedName>
</protein>
<proteinExistence type="inferred from homology"/>
<reference evidence="5" key="1">
    <citation type="journal article" date="2019" name="Int. J. Syst. Evol. Microbiol.">
        <title>The Global Catalogue of Microorganisms (GCM) 10K type strain sequencing project: providing services to taxonomists for standard genome sequencing and annotation.</title>
        <authorList>
            <consortium name="The Broad Institute Genomics Platform"/>
            <consortium name="The Broad Institute Genome Sequencing Center for Infectious Disease"/>
            <person name="Wu L."/>
            <person name="Ma J."/>
        </authorList>
    </citation>
    <scope>NUCLEOTIDE SEQUENCE [LARGE SCALE GENOMIC DNA]</scope>
    <source>
        <strain evidence="5">ZS-35-S2</strain>
    </source>
</reference>
<evidence type="ECO:0000313" key="4">
    <source>
        <dbReference type="EMBL" id="MFD2236889.1"/>
    </source>
</evidence>
<accession>A0ABW5CHX6</accession>
<dbReference type="Pfam" id="PF02397">
    <property type="entry name" value="Bac_transf"/>
    <property type="match status" value="1"/>
</dbReference>
<sequence length="205" mass="23450">MTPQKRLFDIALALLLCVPLLPVMALIAALVALKDGRPVLYVSERMRSQGEGFRLVKFRTMKVVAADAGVSGSDKADRITRTGRFLRRTRLDELPQLWNVLAGDISFVGPRPPLRQYVERFPQVYRQVLASRPGITGLASLHLHDYEERVLSRARTAEETDALYCRLCIPRKARIDMIYQRHASLCFDLQILVQTGLKLFYRRRP</sequence>
<dbReference type="RefSeq" id="WP_209739611.1">
    <property type="nucleotide sequence ID" value="NZ_CP072611.1"/>
</dbReference>
<organism evidence="4 5">
    <name type="scientific">Aureimonas populi</name>
    <dbReference type="NCBI Taxonomy" id="1701758"/>
    <lineage>
        <taxon>Bacteria</taxon>
        <taxon>Pseudomonadati</taxon>
        <taxon>Pseudomonadota</taxon>
        <taxon>Alphaproteobacteria</taxon>
        <taxon>Hyphomicrobiales</taxon>
        <taxon>Aurantimonadaceae</taxon>
        <taxon>Aureimonas</taxon>
    </lineage>
</organism>
<evidence type="ECO:0000259" key="3">
    <source>
        <dbReference type="Pfam" id="PF02397"/>
    </source>
</evidence>
<gene>
    <name evidence="4" type="ORF">ACFSKQ_05345</name>
</gene>
<dbReference type="EC" id="2.7.8.-" evidence="4"/>
<dbReference type="Proteomes" id="UP001597371">
    <property type="component" value="Unassembled WGS sequence"/>
</dbReference>
<dbReference type="EMBL" id="JBHUIJ010000005">
    <property type="protein sequence ID" value="MFD2236889.1"/>
    <property type="molecule type" value="Genomic_DNA"/>
</dbReference>
<comment type="caution">
    <text evidence="4">The sequence shown here is derived from an EMBL/GenBank/DDBJ whole genome shotgun (WGS) entry which is preliminary data.</text>
</comment>
<keyword evidence="2" id="KW-0270">Exopolysaccharide synthesis</keyword>
<evidence type="ECO:0000256" key="2">
    <source>
        <dbReference type="ARBA" id="ARBA00023169"/>
    </source>
</evidence>
<name>A0ABW5CHX6_9HYPH</name>
<keyword evidence="4" id="KW-0808">Transferase</keyword>
<evidence type="ECO:0000313" key="5">
    <source>
        <dbReference type="Proteomes" id="UP001597371"/>
    </source>
</evidence>
<dbReference type="PANTHER" id="PTHR30576:SF20">
    <property type="entry name" value="QUINOVOSAMINEPHOSPHOTRANSFERAE-RELATED"/>
    <property type="match status" value="1"/>
</dbReference>
<dbReference type="GO" id="GO:0016740">
    <property type="term" value="F:transferase activity"/>
    <property type="evidence" value="ECO:0007669"/>
    <property type="project" value="UniProtKB-KW"/>
</dbReference>
<dbReference type="PANTHER" id="PTHR30576">
    <property type="entry name" value="COLANIC BIOSYNTHESIS UDP-GLUCOSE LIPID CARRIER TRANSFERASE"/>
    <property type="match status" value="1"/>
</dbReference>